<dbReference type="InterPro" id="IPR021329">
    <property type="entry name" value="DUF2938"/>
</dbReference>
<feature type="transmembrane region" description="Helical" evidence="1">
    <location>
        <begin position="5"/>
        <end position="26"/>
    </location>
</feature>
<feature type="transmembrane region" description="Helical" evidence="1">
    <location>
        <begin position="100"/>
        <end position="121"/>
    </location>
</feature>
<gene>
    <name evidence="2" type="ORF">DBO85_03470</name>
</gene>
<feature type="transmembrane region" description="Helical" evidence="1">
    <location>
        <begin position="68"/>
        <end position="88"/>
    </location>
</feature>
<sequence>MNLNIVATILLTGVGATLVMDLWLLLLQRLGVPTLNFAFIGRWVGHLSRGRFHHRSIAASEPIPHELALGWVMHYATGVVFAAMFFLLEGISWAQQPRLLLALAFGLATAVFPLLLVQPAMGAGIASRKTPSPIRNCLKSLANHAVFGAGLYLCATLLAARVA</sequence>
<comment type="caution">
    <text evidence="2">The sequence shown here is derived from an EMBL/GenBank/DDBJ whole genome shotgun (WGS) entry which is preliminary data.</text>
</comment>
<keyword evidence="1" id="KW-0812">Transmembrane</keyword>
<accession>A0A2T5PDE4</accession>
<dbReference type="EMBL" id="QASN01000006">
    <property type="protein sequence ID" value="PTU75743.1"/>
    <property type="molecule type" value="Genomic_DNA"/>
</dbReference>
<keyword evidence="1" id="KW-1133">Transmembrane helix</keyword>
<reference evidence="2 3" key="1">
    <citation type="submission" date="2018-04" db="EMBL/GenBank/DDBJ databases">
        <title>Pseudomonas sp. nov., isolated from mangrove soil.</title>
        <authorList>
            <person name="Chen C."/>
        </authorList>
    </citation>
    <scope>NUCLEOTIDE SEQUENCE [LARGE SCALE GENOMIC DNA]</scope>
    <source>
        <strain evidence="2 3">TC-11</strain>
    </source>
</reference>
<evidence type="ECO:0000313" key="2">
    <source>
        <dbReference type="EMBL" id="PTU75743.1"/>
    </source>
</evidence>
<evidence type="ECO:0000256" key="1">
    <source>
        <dbReference type="SAM" id="Phobius"/>
    </source>
</evidence>
<dbReference type="Proteomes" id="UP000244064">
    <property type="component" value="Unassembled WGS sequence"/>
</dbReference>
<dbReference type="OrthoDB" id="9812539at2"/>
<evidence type="ECO:0000313" key="3">
    <source>
        <dbReference type="Proteomes" id="UP000244064"/>
    </source>
</evidence>
<keyword evidence="3" id="KW-1185">Reference proteome</keyword>
<name>A0A2T5PDE4_9PSED</name>
<dbReference type="RefSeq" id="WP_108105271.1">
    <property type="nucleotide sequence ID" value="NZ_QASN01000006.1"/>
</dbReference>
<proteinExistence type="predicted"/>
<dbReference type="AlphaFoldDB" id="A0A2T5PDE4"/>
<keyword evidence="1" id="KW-0472">Membrane</keyword>
<dbReference type="Pfam" id="PF11158">
    <property type="entry name" value="DUF2938"/>
    <property type="match status" value="1"/>
</dbReference>
<protein>
    <submittedName>
        <fullName evidence="2">DUF2938 domain-containing protein</fullName>
    </submittedName>
</protein>
<feature type="transmembrane region" description="Helical" evidence="1">
    <location>
        <begin position="141"/>
        <end position="160"/>
    </location>
</feature>
<organism evidence="2 3">
    <name type="scientific">Pseudomonas mangrovi</name>
    <dbReference type="NCBI Taxonomy" id="2161748"/>
    <lineage>
        <taxon>Bacteria</taxon>
        <taxon>Pseudomonadati</taxon>
        <taxon>Pseudomonadota</taxon>
        <taxon>Gammaproteobacteria</taxon>
        <taxon>Pseudomonadales</taxon>
        <taxon>Pseudomonadaceae</taxon>
        <taxon>Pseudomonas</taxon>
    </lineage>
</organism>